<proteinExistence type="inferred from homology"/>
<dbReference type="AlphaFoldDB" id="A0A7S3LPG7"/>
<dbReference type="InterPro" id="IPR029063">
    <property type="entry name" value="SAM-dependent_MTases_sf"/>
</dbReference>
<dbReference type="GO" id="GO:0032259">
    <property type="term" value="P:methylation"/>
    <property type="evidence" value="ECO:0007669"/>
    <property type="project" value="UniProtKB-KW"/>
</dbReference>
<dbReference type="InterPro" id="IPR025714">
    <property type="entry name" value="Methyltranfer_dom"/>
</dbReference>
<keyword evidence="2" id="KW-0489">Methyltransferase</keyword>
<dbReference type="EMBL" id="HBIN01007701">
    <property type="protein sequence ID" value="CAE0435384.1"/>
    <property type="molecule type" value="Transcribed_RNA"/>
</dbReference>
<evidence type="ECO:0000313" key="5">
    <source>
        <dbReference type="EMBL" id="CAE0435384.1"/>
    </source>
</evidence>
<dbReference type="PANTHER" id="PTHR12176:SF80">
    <property type="entry name" value="EEF1A LYSINE METHYLTRANSFERASE 4"/>
    <property type="match status" value="1"/>
</dbReference>
<dbReference type="CDD" id="cd02440">
    <property type="entry name" value="AdoMet_MTases"/>
    <property type="match status" value="1"/>
</dbReference>
<protein>
    <recommendedName>
        <fullName evidence="4">Methyltransferase domain-containing protein</fullName>
    </recommendedName>
</protein>
<dbReference type="Pfam" id="PF13847">
    <property type="entry name" value="Methyltransf_31"/>
    <property type="match status" value="1"/>
</dbReference>
<dbReference type="GO" id="GO:0008168">
    <property type="term" value="F:methyltransferase activity"/>
    <property type="evidence" value="ECO:0007669"/>
    <property type="project" value="UniProtKB-KW"/>
</dbReference>
<dbReference type="InterPro" id="IPR051419">
    <property type="entry name" value="Lys/N-term_MeTrsfase_sf"/>
</dbReference>
<feature type="domain" description="Methyltransferase" evidence="4">
    <location>
        <begin position="79"/>
        <end position="186"/>
    </location>
</feature>
<organism evidence="5">
    <name type="scientific">Aplanochytrium stocchinoi</name>
    <dbReference type="NCBI Taxonomy" id="215587"/>
    <lineage>
        <taxon>Eukaryota</taxon>
        <taxon>Sar</taxon>
        <taxon>Stramenopiles</taxon>
        <taxon>Bigyra</taxon>
        <taxon>Labyrinthulomycetes</taxon>
        <taxon>Thraustochytrida</taxon>
        <taxon>Thraustochytriidae</taxon>
        <taxon>Aplanochytrium</taxon>
    </lineage>
</organism>
<keyword evidence="3" id="KW-0808">Transferase</keyword>
<dbReference type="Gene3D" id="3.40.50.150">
    <property type="entry name" value="Vaccinia Virus protein VP39"/>
    <property type="match status" value="1"/>
</dbReference>
<dbReference type="SUPFAM" id="SSF53335">
    <property type="entry name" value="S-adenosyl-L-methionine-dependent methyltransferases"/>
    <property type="match status" value="1"/>
</dbReference>
<dbReference type="PANTHER" id="PTHR12176">
    <property type="entry name" value="SAM-DEPENDENT METHYLTRANSFERASE SUPERFAMILY PROTEIN"/>
    <property type="match status" value="1"/>
</dbReference>
<evidence type="ECO:0000256" key="2">
    <source>
        <dbReference type="ARBA" id="ARBA00022603"/>
    </source>
</evidence>
<evidence type="ECO:0000259" key="4">
    <source>
        <dbReference type="Pfam" id="PF13847"/>
    </source>
</evidence>
<accession>A0A7S3LPG7</accession>
<sequence length="229" mass="27130">MFHKNLHVVRGRFRNLSIPSKRHFKPYSFASKTYWEQRYKKESRENVEWFLNPEFILPYLKVQVSKAAVKRRAIRLAHLGAGLSYLGIDLARCFPEIYVCNIDSSESAIQKMNSYLKANYDDEFCRRCYYLRRDILCTNMKDASFDFCIDKGTFDAVVRGGKEKSKTYLDEVNRLLVPGGSFIQISQEPPEIVCFADSSLWKDYRYKMVNDPAEMEKHDFEYWIYHMVK</sequence>
<gene>
    <name evidence="5" type="ORF">ASTO00021_LOCUS5664</name>
</gene>
<name>A0A7S3LPG7_9STRA</name>
<evidence type="ECO:0000256" key="3">
    <source>
        <dbReference type="ARBA" id="ARBA00022679"/>
    </source>
</evidence>
<reference evidence="5" key="1">
    <citation type="submission" date="2021-01" db="EMBL/GenBank/DDBJ databases">
        <authorList>
            <person name="Corre E."/>
            <person name="Pelletier E."/>
            <person name="Niang G."/>
            <person name="Scheremetjew M."/>
            <person name="Finn R."/>
            <person name="Kale V."/>
            <person name="Holt S."/>
            <person name="Cochrane G."/>
            <person name="Meng A."/>
            <person name="Brown T."/>
            <person name="Cohen L."/>
        </authorList>
    </citation>
    <scope>NUCLEOTIDE SEQUENCE</scope>
    <source>
        <strain evidence="5">GSBS06</strain>
    </source>
</reference>
<evidence type="ECO:0000256" key="1">
    <source>
        <dbReference type="ARBA" id="ARBA00008361"/>
    </source>
</evidence>
<comment type="similarity">
    <text evidence="1">Belongs to the methyltransferase superfamily.</text>
</comment>